<protein>
    <submittedName>
        <fullName evidence="1">Uncharacterized protein</fullName>
    </submittedName>
</protein>
<dbReference type="EMBL" id="KB321078">
    <property type="protein sequence ID" value="ELW47957.1"/>
    <property type="molecule type" value="Genomic_DNA"/>
</dbReference>
<dbReference type="Proteomes" id="UP000011518">
    <property type="component" value="Unassembled WGS sequence"/>
</dbReference>
<name>L9JG13_TUPCH</name>
<proteinExistence type="predicted"/>
<keyword evidence="2" id="KW-1185">Reference proteome</keyword>
<sequence length="212" mass="22384">MLAAARLEVAASHSADCGGSGGKKGLWRRAPRATAPAMAAVSALLAKQSSSREHRGEAWVAPKGMDAPRAHGFFDKAPVPFFSHHPASSAKLQLVLAGARAGFATVPHTATRCVVTLSTCCLGTKGLRPALPSQPLWAWWALPGQEQNRREHVTAGLTRALPVRLSVSCHPTGANYTEHTILVSTCVRTLNLERVGLHACRGSTSMGRIIGS</sequence>
<dbReference type="AlphaFoldDB" id="L9JG13"/>
<evidence type="ECO:0000313" key="2">
    <source>
        <dbReference type="Proteomes" id="UP000011518"/>
    </source>
</evidence>
<organism evidence="1 2">
    <name type="scientific">Tupaia chinensis</name>
    <name type="common">Chinese tree shrew</name>
    <name type="synonym">Tupaia belangeri chinensis</name>
    <dbReference type="NCBI Taxonomy" id="246437"/>
    <lineage>
        <taxon>Eukaryota</taxon>
        <taxon>Metazoa</taxon>
        <taxon>Chordata</taxon>
        <taxon>Craniata</taxon>
        <taxon>Vertebrata</taxon>
        <taxon>Euteleostomi</taxon>
        <taxon>Mammalia</taxon>
        <taxon>Eutheria</taxon>
        <taxon>Euarchontoglires</taxon>
        <taxon>Scandentia</taxon>
        <taxon>Tupaiidae</taxon>
        <taxon>Tupaia</taxon>
    </lineage>
</organism>
<dbReference type="InParanoid" id="L9JG13"/>
<reference evidence="2" key="2">
    <citation type="journal article" date="2013" name="Nat. Commun.">
        <title>Genome of the Chinese tree shrew.</title>
        <authorList>
            <person name="Fan Y."/>
            <person name="Huang Z.Y."/>
            <person name="Cao C.C."/>
            <person name="Chen C.S."/>
            <person name="Chen Y.X."/>
            <person name="Fan D.D."/>
            <person name="He J."/>
            <person name="Hou H.L."/>
            <person name="Hu L."/>
            <person name="Hu X.T."/>
            <person name="Jiang X.T."/>
            <person name="Lai R."/>
            <person name="Lang Y.S."/>
            <person name="Liang B."/>
            <person name="Liao S.G."/>
            <person name="Mu D."/>
            <person name="Ma Y.Y."/>
            <person name="Niu Y.Y."/>
            <person name="Sun X.Q."/>
            <person name="Xia J.Q."/>
            <person name="Xiao J."/>
            <person name="Xiong Z.Q."/>
            <person name="Xu L."/>
            <person name="Yang L."/>
            <person name="Zhang Y."/>
            <person name="Zhao W."/>
            <person name="Zhao X.D."/>
            <person name="Zheng Y.T."/>
            <person name="Zhou J.M."/>
            <person name="Zhu Y.B."/>
            <person name="Zhang G.J."/>
            <person name="Wang J."/>
            <person name="Yao Y.G."/>
        </authorList>
    </citation>
    <scope>NUCLEOTIDE SEQUENCE [LARGE SCALE GENOMIC DNA]</scope>
</reference>
<evidence type="ECO:0000313" key="1">
    <source>
        <dbReference type="EMBL" id="ELW47957.1"/>
    </source>
</evidence>
<gene>
    <name evidence="1" type="ORF">TREES_T100010141</name>
</gene>
<accession>L9JG13</accession>
<reference evidence="2" key="1">
    <citation type="submission" date="2012-07" db="EMBL/GenBank/DDBJ databases">
        <title>Genome of the Chinese tree shrew, a rising model animal genetically related to primates.</title>
        <authorList>
            <person name="Zhang G."/>
            <person name="Fan Y."/>
            <person name="Yao Y."/>
            <person name="Huang Z."/>
        </authorList>
    </citation>
    <scope>NUCLEOTIDE SEQUENCE [LARGE SCALE GENOMIC DNA]</scope>
</reference>